<gene>
    <name evidence="2" type="ORF">CAUJ_LOCUS6119</name>
</gene>
<dbReference type="EMBL" id="CAJGYM010000014">
    <property type="protein sequence ID" value="CAD6190200.1"/>
    <property type="molecule type" value="Genomic_DNA"/>
</dbReference>
<accession>A0A8S1HAP3</accession>
<comment type="caution">
    <text evidence="2">The sequence shown here is derived from an EMBL/GenBank/DDBJ whole genome shotgun (WGS) entry which is preliminary data.</text>
</comment>
<evidence type="ECO:0000313" key="2">
    <source>
        <dbReference type="EMBL" id="CAD6190200.1"/>
    </source>
</evidence>
<feature type="region of interest" description="Disordered" evidence="1">
    <location>
        <begin position="250"/>
        <end position="271"/>
    </location>
</feature>
<name>A0A8S1HAP3_9PELO</name>
<evidence type="ECO:0000313" key="3">
    <source>
        <dbReference type="Proteomes" id="UP000835052"/>
    </source>
</evidence>
<organism evidence="2 3">
    <name type="scientific">Caenorhabditis auriculariae</name>
    <dbReference type="NCBI Taxonomy" id="2777116"/>
    <lineage>
        <taxon>Eukaryota</taxon>
        <taxon>Metazoa</taxon>
        <taxon>Ecdysozoa</taxon>
        <taxon>Nematoda</taxon>
        <taxon>Chromadorea</taxon>
        <taxon>Rhabditida</taxon>
        <taxon>Rhabditina</taxon>
        <taxon>Rhabditomorpha</taxon>
        <taxon>Rhabditoidea</taxon>
        <taxon>Rhabditidae</taxon>
        <taxon>Peloderinae</taxon>
        <taxon>Caenorhabditis</taxon>
    </lineage>
</organism>
<proteinExistence type="predicted"/>
<evidence type="ECO:0000256" key="1">
    <source>
        <dbReference type="SAM" id="MobiDB-lite"/>
    </source>
</evidence>
<feature type="compositionally biased region" description="Low complexity" evidence="1">
    <location>
        <begin position="256"/>
        <end position="271"/>
    </location>
</feature>
<dbReference type="Proteomes" id="UP000835052">
    <property type="component" value="Unassembled WGS sequence"/>
</dbReference>
<feature type="compositionally biased region" description="Polar residues" evidence="1">
    <location>
        <begin position="20"/>
        <end position="30"/>
    </location>
</feature>
<protein>
    <submittedName>
        <fullName evidence="2">Uncharacterized protein</fullName>
    </submittedName>
</protein>
<dbReference type="AlphaFoldDB" id="A0A8S1HAP3"/>
<feature type="compositionally biased region" description="Basic and acidic residues" evidence="1">
    <location>
        <begin position="34"/>
        <end position="44"/>
    </location>
</feature>
<sequence length="271" mass="30547">MANEDLNFGPMIPCTELKRQTSNTTQSVEGSVQPKDKKNDSKKNLDLARMEIKKMNNLVTFTKEWEKGHQRKADIADTVIAQRFEGLILDLTTDTKFTNDIIKATYSDIQTLLDVVGTYRGLSQQLKKGRHLAASHDDLIARIAKNQELAFGIKDMAVRIRKRQQEKNPAQICHGTKGKPIETTLSSYLVRTCNGLTSLRHQVHPKKVTSRFINEILDQTHLVCTLVFREFDPHDMKTYLQALAMPKAQKSINSVGDKTTTTDGSSSSEED</sequence>
<feature type="region of interest" description="Disordered" evidence="1">
    <location>
        <begin position="17"/>
        <end position="44"/>
    </location>
</feature>
<keyword evidence="3" id="KW-1185">Reference proteome</keyword>
<reference evidence="2" key="1">
    <citation type="submission" date="2020-10" db="EMBL/GenBank/DDBJ databases">
        <authorList>
            <person name="Kikuchi T."/>
        </authorList>
    </citation>
    <scope>NUCLEOTIDE SEQUENCE</scope>
    <source>
        <strain evidence="2">NKZ352</strain>
    </source>
</reference>